<reference evidence="2" key="2">
    <citation type="submission" date="2021-05" db="EMBL/GenBank/DDBJ databases">
        <title>Protein family content uncovers lineage relationships and bacterial pathway maintenance mechanisms in DPANN archaea.</title>
        <authorList>
            <person name="Castelle C.J."/>
            <person name="Meheust R."/>
            <person name="Jaffe A.L."/>
            <person name="Seitz K."/>
            <person name="Gong X."/>
            <person name="Baker B.J."/>
            <person name="Banfield J.F."/>
        </authorList>
    </citation>
    <scope>NUCLEOTIDE SEQUENCE</scope>
    <source>
        <strain evidence="2">RIFCSPLOWO2_01_FULL_58_19</strain>
    </source>
</reference>
<evidence type="ECO:0000313" key="2">
    <source>
        <dbReference type="EMBL" id="MBS3062395.1"/>
    </source>
</evidence>
<evidence type="ECO:0000259" key="1">
    <source>
        <dbReference type="SMART" id="SM00670"/>
    </source>
</evidence>
<dbReference type="SUPFAM" id="SSF88723">
    <property type="entry name" value="PIN domain-like"/>
    <property type="match status" value="1"/>
</dbReference>
<dbReference type="Proteomes" id="UP000678237">
    <property type="component" value="Unassembled WGS sequence"/>
</dbReference>
<dbReference type="SMART" id="SM00670">
    <property type="entry name" value="PINc"/>
    <property type="match status" value="1"/>
</dbReference>
<dbReference type="Pfam" id="PF10130">
    <property type="entry name" value="PIN_2"/>
    <property type="match status" value="1"/>
</dbReference>
<dbReference type="AlphaFoldDB" id="A0A8T4LGM4"/>
<reference evidence="2" key="1">
    <citation type="submission" date="2021-03" db="EMBL/GenBank/DDBJ databases">
        <authorList>
            <person name="Jaffe A."/>
        </authorList>
    </citation>
    <scope>NUCLEOTIDE SEQUENCE</scope>
    <source>
        <strain evidence="2">RIFCSPLOWO2_01_FULL_58_19</strain>
    </source>
</reference>
<accession>A0A8T4LGM4</accession>
<dbReference type="Gene3D" id="3.40.50.1010">
    <property type="entry name" value="5'-nuclease"/>
    <property type="match status" value="1"/>
</dbReference>
<name>A0A8T4LGM4_9ARCH</name>
<organism evidence="2 3">
    <name type="scientific">Candidatus Iainarchaeum sp</name>
    <dbReference type="NCBI Taxonomy" id="3101447"/>
    <lineage>
        <taxon>Archaea</taxon>
        <taxon>Candidatus Iainarchaeota</taxon>
        <taxon>Candidatus Iainarchaeia</taxon>
        <taxon>Candidatus Iainarchaeales</taxon>
        <taxon>Candidatus Iainarchaeaceae</taxon>
        <taxon>Candidatus Iainarchaeum</taxon>
    </lineage>
</organism>
<sequence>MKIVVDASVLFAVMIKAGFNEHLLFLNELEPFAPEQLFAEFRKHKKQVFEETGRTPANFFQLTNILKKRIKVIPLAEFAQCVKEAEALLTDKDDAAYLAACLATNMPLWSNDKGFKRQRRVTVYTTQELASCLGLE</sequence>
<dbReference type="EMBL" id="JAGVWE010000002">
    <property type="protein sequence ID" value="MBS3062395.1"/>
    <property type="molecule type" value="Genomic_DNA"/>
</dbReference>
<protein>
    <submittedName>
        <fullName evidence="2">PIN domain-containing protein</fullName>
    </submittedName>
</protein>
<comment type="caution">
    <text evidence="2">The sequence shown here is derived from an EMBL/GenBank/DDBJ whole genome shotgun (WGS) entry which is preliminary data.</text>
</comment>
<dbReference type="InterPro" id="IPR002716">
    <property type="entry name" value="PIN_dom"/>
</dbReference>
<feature type="domain" description="PIN" evidence="1">
    <location>
        <begin position="1"/>
        <end position="117"/>
    </location>
</feature>
<dbReference type="InterPro" id="IPR029060">
    <property type="entry name" value="PIN-like_dom_sf"/>
</dbReference>
<gene>
    <name evidence="2" type="ORF">J4203_00855</name>
</gene>
<evidence type="ECO:0000313" key="3">
    <source>
        <dbReference type="Proteomes" id="UP000678237"/>
    </source>
</evidence>
<proteinExistence type="predicted"/>